<evidence type="ECO:0000256" key="4">
    <source>
        <dbReference type="ARBA" id="ARBA00022723"/>
    </source>
</evidence>
<feature type="domain" description="Protein kinase" evidence="15">
    <location>
        <begin position="1"/>
        <end position="215"/>
    </location>
</feature>
<evidence type="ECO:0000256" key="12">
    <source>
        <dbReference type="ARBA" id="ARBA00048679"/>
    </source>
</evidence>
<keyword evidence="17" id="KW-1185">Reference proteome</keyword>
<evidence type="ECO:0000313" key="16">
    <source>
        <dbReference type="EMBL" id="PIO60033.1"/>
    </source>
</evidence>
<dbReference type="InterPro" id="IPR050339">
    <property type="entry name" value="CC_SR_Kinase"/>
</dbReference>
<dbReference type="Pfam" id="PF00069">
    <property type="entry name" value="Pkinase"/>
    <property type="match status" value="1"/>
</dbReference>
<dbReference type="OrthoDB" id="5337378at2759"/>
<accession>A0A2G9TPT8</accession>
<evidence type="ECO:0000256" key="14">
    <source>
        <dbReference type="SAM" id="SignalP"/>
    </source>
</evidence>
<evidence type="ECO:0000256" key="5">
    <source>
        <dbReference type="ARBA" id="ARBA00022741"/>
    </source>
</evidence>
<feature type="region of interest" description="Disordered" evidence="13">
    <location>
        <begin position="193"/>
        <end position="215"/>
    </location>
</feature>
<dbReference type="AlphaFoldDB" id="A0A2G9TPT8"/>
<keyword evidence="4" id="KW-0479">Metal-binding</keyword>
<protein>
    <recommendedName>
        <fullName evidence="1">non-specific serine/threonine protein kinase</fullName>
        <ecNumber evidence="1">2.7.11.1</ecNumber>
    </recommendedName>
</protein>
<comment type="catalytic activity">
    <reaction evidence="11">
        <text>L-threonyl-[protein] + ATP = O-phospho-L-threonyl-[protein] + ADP + H(+)</text>
        <dbReference type="Rhea" id="RHEA:46608"/>
        <dbReference type="Rhea" id="RHEA-COMP:11060"/>
        <dbReference type="Rhea" id="RHEA-COMP:11605"/>
        <dbReference type="ChEBI" id="CHEBI:15378"/>
        <dbReference type="ChEBI" id="CHEBI:30013"/>
        <dbReference type="ChEBI" id="CHEBI:30616"/>
        <dbReference type="ChEBI" id="CHEBI:61977"/>
        <dbReference type="ChEBI" id="CHEBI:456216"/>
        <dbReference type="EC" id="2.7.11.1"/>
    </reaction>
</comment>
<dbReference type="GO" id="GO:0004674">
    <property type="term" value="F:protein serine/threonine kinase activity"/>
    <property type="evidence" value="ECO:0007669"/>
    <property type="project" value="UniProtKB-KW"/>
</dbReference>
<dbReference type="PANTHER" id="PTHR11042">
    <property type="entry name" value="EUKARYOTIC TRANSLATION INITIATION FACTOR 2-ALPHA KINASE EIF2-ALPHA KINASE -RELATED"/>
    <property type="match status" value="1"/>
</dbReference>
<comment type="similarity">
    <text evidence="10">Belongs to the protein kinase superfamily. Ser/Thr protein kinase family. GCN2 subfamily.</text>
</comment>
<evidence type="ECO:0000256" key="3">
    <source>
        <dbReference type="ARBA" id="ARBA00022679"/>
    </source>
</evidence>
<proteinExistence type="inferred from homology"/>
<dbReference type="Proteomes" id="UP000230423">
    <property type="component" value="Unassembled WGS sequence"/>
</dbReference>
<keyword evidence="7" id="KW-0067">ATP-binding</keyword>
<dbReference type="SMART" id="SM00220">
    <property type="entry name" value="S_TKc"/>
    <property type="match status" value="1"/>
</dbReference>
<dbReference type="PROSITE" id="PS50011">
    <property type="entry name" value="PROTEIN_KINASE_DOM"/>
    <property type="match status" value="1"/>
</dbReference>
<keyword evidence="6" id="KW-0418">Kinase</keyword>
<evidence type="ECO:0000259" key="15">
    <source>
        <dbReference type="PROSITE" id="PS50011"/>
    </source>
</evidence>
<feature type="signal peptide" evidence="14">
    <location>
        <begin position="1"/>
        <end position="16"/>
    </location>
</feature>
<organism evidence="16 17">
    <name type="scientific">Teladorsagia circumcincta</name>
    <name type="common">Brown stomach worm</name>
    <name type="synonym">Ostertagia circumcincta</name>
    <dbReference type="NCBI Taxonomy" id="45464"/>
    <lineage>
        <taxon>Eukaryota</taxon>
        <taxon>Metazoa</taxon>
        <taxon>Ecdysozoa</taxon>
        <taxon>Nematoda</taxon>
        <taxon>Chromadorea</taxon>
        <taxon>Rhabditida</taxon>
        <taxon>Rhabditina</taxon>
        <taxon>Rhabditomorpha</taxon>
        <taxon>Strongyloidea</taxon>
        <taxon>Trichostrongylidae</taxon>
        <taxon>Teladorsagia</taxon>
    </lineage>
</organism>
<gene>
    <name evidence="16" type="ORF">TELCIR_18487</name>
</gene>
<evidence type="ECO:0000256" key="6">
    <source>
        <dbReference type="ARBA" id="ARBA00022777"/>
    </source>
</evidence>
<name>A0A2G9TPT8_TELCI</name>
<dbReference type="GO" id="GO:0110031">
    <property type="term" value="P:negative regulation of G2/MI transition of meiotic cell cycle"/>
    <property type="evidence" value="ECO:0007669"/>
    <property type="project" value="TreeGrafter"/>
</dbReference>
<evidence type="ECO:0000256" key="9">
    <source>
        <dbReference type="ARBA" id="ARBA00023306"/>
    </source>
</evidence>
<keyword evidence="2" id="KW-0723">Serine/threonine-protein kinase</keyword>
<dbReference type="InterPro" id="IPR000719">
    <property type="entry name" value="Prot_kinase_dom"/>
</dbReference>
<evidence type="ECO:0000256" key="13">
    <source>
        <dbReference type="SAM" id="MobiDB-lite"/>
    </source>
</evidence>
<dbReference type="PANTHER" id="PTHR11042:SF183">
    <property type="entry name" value="MEMBRANE-ASSOCIATED TYROSINE- AND THREONINE-SPECIFIC CDC2-INHIBITORY KINASE"/>
    <property type="match status" value="1"/>
</dbReference>
<dbReference type="InterPro" id="IPR011009">
    <property type="entry name" value="Kinase-like_dom_sf"/>
</dbReference>
<dbReference type="GO" id="GO:0051321">
    <property type="term" value="P:meiotic cell cycle"/>
    <property type="evidence" value="ECO:0007669"/>
    <property type="project" value="TreeGrafter"/>
</dbReference>
<evidence type="ECO:0000256" key="8">
    <source>
        <dbReference type="ARBA" id="ARBA00022842"/>
    </source>
</evidence>
<dbReference type="EMBL" id="KZ356295">
    <property type="protein sequence ID" value="PIO60033.1"/>
    <property type="molecule type" value="Genomic_DNA"/>
</dbReference>
<keyword evidence="9" id="KW-0131">Cell cycle</keyword>
<dbReference type="GO" id="GO:0005524">
    <property type="term" value="F:ATP binding"/>
    <property type="evidence" value="ECO:0007669"/>
    <property type="project" value="UniProtKB-KW"/>
</dbReference>
<dbReference type="GO" id="GO:0005634">
    <property type="term" value="C:nucleus"/>
    <property type="evidence" value="ECO:0007669"/>
    <property type="project" value="TreeGrafter"/>
</dbReference>
<evidence type="ECO:0000256" key="1">
    <source>
        <dbReference type="ARBA" id="ARBA00012513"/>
    </source>
</evidence>
<keyword evidence="14" id="KW-0732">Signal</keyword>
<dbReference type="GO" id="GO:0005737">
    <property type="term" value="C:cytoplasm"/>
    <property type="evidence" value="ECO:0007669"/>
    <property type="project" value="TreeGrafter"/>
</dbReference>
<evidence type="ECO:0000313" key="17">
    <source>
        <dbReference type="Proteomes" id="UP000230423"/>
    </source>
</evidence>
<dbReference type="EC" id="2.7.11.1" evidence="1"/>
<dbReference type="InterPro" id="IPR008271">
    <property type="entry name" value="Ser/Thr_kinase_AS"/>
</dbReference>
<evidence type="ECO:0000256" key="2">
    <source>
        <dbReference type="ARBA" id="ARBA00022527"/>
    </source>
</evidence>
<evidence type="ECO:0000256" key="7">
    <source>
        <dbReference type="ARBA" id="ARBA00022840"/>
    </source>
</evidence>
<evidence type="ECO:0000256" key="11">
    <source>
        <dbReference type="ARBA" id="ARBA00047899"/>
    </source>
</evidence>
<comment type="catalytic activity">
    <reaction evidence="12">
        <text>L-seryl-[protein] + ATP = O-phospho-L-seryl-[protein] + ADP + H(+)</text>
        <dbReference type="Rhea" id="RHEA:17989"/>
        <dbReference type="Rhea" id="RHEA-COMP:9863"/>
        <dbReference type="Rhea" id="RHEA-COMP:11604"/>
        <dbReference type="ChEBI" id="CHEBI:15378"/>
        <dbReference type="ChEBI" id="CHEBI:29999"/>
        <dbReference type="ChEBI" id="CHEBI:30616"/>
        <dbReference type="ChEBI" id="CHEBI:83421"/>
        <dbReference type="ChEBI" id="CHEBI:456216"/>
        <dbReference type="EC" id="2.7.11.1"/>
    </reaction>
</comment>
<dbReference type="SUPFAM" id="SSF56112">
    <property type="entry name" value="Protein kinase-like (PK-like)"/>
    <property type="match status" value="1"/>
</dbReference>
<dbReference type="PROSITE" id="PS00108">
    <property type="entry name" value="PROTEIN_KINASE_ST"/>
    <property type="match status" value="1"/>
</dbReference>
<feature type="chain" id="PRO_5013916920" description="non-specific serine/threonine protein kinase" evidence="14">
    <location>
        <begin position="17"/>
        <end position="215"/>
    </location>
</feature>
<keyword evidence="5" id="KW-0547">Nucleotide-binding</keyword>
<dbReference type="Gene3D" id="1.10.510.10">
    <property type="entry name" value="Transferase(Phosphotransferase) domain 1"/>
    <property type="match status" value="1"/>
</dbReference>
<keyword evidence="8" id="KW-0460">Magnesium</keyword>
<keyword evidence="3" id="KW-0808">Transferase</keyword>
<evidence type="ECO:0000256" key="10">
    <source>
        <dbReference type="ARBA" id="ARBA00037982"/>
    </source>
</evidence>
<sequence>MPIFLLLLFRCDCGRGRFYIQTELCGANLQDYRNRYGPLTEDEQWTVITDTLRALERLHSENMLHLDVKPSNIYLSLDNQSCKLGDFGLAINLKKKSADWADDGDRNYMAPELLNEPPTTAADMYSLGITMLESISPIDKDYFLDKDWDFENEGWKRLTFDELEEDELPSPKSETCIIEHNTPVFTRILEFNESPISPPPKKARGIKRKEEALLT</sequence>
<reference evidence="16 17" key="1">
    <citation type="submission" date="2015-09" db="EMBL/GenBank/DDBJ databases">
        <title>Draft genome of the parasitic nematode Teladorsagia circumcincta isolate WARC Sus (inbred).</title>
        <authorList>
            <person name="Mitreva M."/>
        </authorList>
    </citation>
    <scope>NUCLEOTIDE SEQUENCE [LARGE SCALE GENOMIC DNA]</scope>
    <source>
        <strain evidence="16 17">S</strain>
    </source>
</reference>
<dbReference type="GO" id="GO:0046872">
    <property type="term" value="F:metal ion binding"/>
    <property type="evidence" value="ECO:0007669"/>
    <property type="project" value="UniProtKB-KW"/>
</dbReference>